<evidence type="ECO:0000313" key="1">
    <source>
        <dbReference type="EMBL" id="CAK8680540.1"/>
    </source>
</evidence>
<organism evidence="1 2">
    <name type="scientific">Clavelina lepadiformis</name>
    <name type="common">Light-bulb sea squirt</name>
    <name type="synonym">Ascidia lepadiformis</name>
    <dbReference type="NCBI Taxonomy" id="159417"/>
    <lineage>
        <taxon>Eukaryota</taxon>
        <taxon>Metazoa</taxon>
        <taxon>Chordata</taxon>
        <taxon>Tunicata</taxon>
        <taxon>Ascidiacea</taxon>
        <taxon>Aplousobranchia</taxon>
        <taxon>Clavelinidae</taxon>
        <taxon>Clavelina</taxon>
    </lineage>
</organism>
<dbReference type="EMBL" id="CAWYQH010000068">
    <property type="protein sequence ID" value="CAK8680540.1"/>
    <property type="molecule type" value="Genomic_DNA"/>
</dbReference>
<protein>
    <submittedName>
        <fullName evidence="1">Uncharacterized protein</fullName>
    </submittedName>
</protein>
<reference evidence="1 2" key="1">
    <citation type="submission" date="2024-02" db="EMBL/GenBank/DDBJ databases">
        <authorList>
            <person name="Daric V."/>
            <person name="Darras S."/>
        </authorList>
    </citation>
    <scope>NUCLEOTIDE SEQUENCE [LARGE SCALE GENOMIC DNA]</scope>
</reference>
<sequence>MLLLTVTTSKAQQQKAVYASVSGVPTPQLVVSGVSSAVKMSPQIPAHMLNQLVAQQKQQRSRIAKV</sequence>
<proteinExistence type="predicted"/>
<comment type="caution">
    <text evidence="1">The sequence shown here is derived from an EMBL/GenBank/DDBJ whole genome shotgun (WGS) entry which is preliminary data.</text>
</comment>
<keyword evidence="2" id="KW-1185">Reference proteome</keyword>
<name>A0ABP0FLJ4_CLALP</name>
<gene>
    <name evidence="1" type="ORF">CVLEPA_LOCUS10785</name>
</gene>
<accession>A0ABP0FLJ4</accession>
<dbReference type="Proteomes" id="UP001642483">
    <property type="component" value="Unassembled WGS sequence"/>
</dbReference>
<evidence type="ECO:0000313" key="2">
    <source>
        <dbReference type="Proteomes" id="UP001642483"/>
    </source>
</evidence>